<evidence type="ECO:0000256" key="3">
    <source>
        <dbReference type="ARBA" id="ARBA00022448"/>
    </source>
</evidence>
<dbReference type="SMART" id="SM00665">
    <property type="entry name" value="B561"/>
    <property type="match status" value="1"/>
</dbReference>
<dbReference type="PROSITE" id="PS50836">
    <property type="entry name" value="DOMON"/>
    <property type="match status" value="1"/>
</dbReference>
<evidence type="ECO:0000256" key="1">
    <source>
        <dbReference type="ARBA" id="ARBA00004370"/>
    </source>
</evidence>
<feature type="transmembrane region" description="Helical" evidence="16">
    <location>
        <begin position="783"/>
        <end position="801"/>
    </location>
</feature>
<evidence type="ECO:0000256" key="12">
    <source>
        <dbReference type="ARBA" id="ARBA00023136"/>
    </source>
</evidence>
<dbReference type="SUPFAM" id="SSF55856">
    <property type="entry name" value="Cytochrome b5-like heme/steroid binding domain"/>
    <property type="match status" value="1"/>
</dbReference>
<dbReference type="InterPro" id="IPR005018">
    <property type="entry name" value="DOMON_domain"/>
</dbReference>
<keyword evidence="12 16" id="KW-0472">Membrane</keyword>
<dbReference type="SMART" id="SM01117">
    <property type="entry name" value="Cyt-b5"/>
    <property type="match status" value="1"/>
</dbReference>
<dbReference type="PANTHER" id="PTHR11475:SF4">
    <property type="entry name" value="CHORION PEROXIDASE"/>
    <property type="match status" value="1"/>
</dbReference>
<keyword evidence="4" id="KW-0964">Secreted</keyword>
<feature type="transmembrane region" description="Helical" evidence="16">
    <location>
        <begin position="884"/>
        <end position="904"/>
    </location>
</feature>
<evidence type="ECO:0000256" key="13">
    <source>
        <dbReference type="ARBA" id="ARBA00023180"/>
    </source>
</evidence>
<dbReference type="Pfam" id="PF03098">
    <property type="entry name" value="An_peroxidase"/>
    <property type="match status" value="1"/>
</dbReference>
<keyword evidence="9 16" id="KW-1133">Transmembrane helix</keyword>
<evidence type="ECO:0000256" key="8">
    <source>
        <dbReference type="ARBA" id="ARBA00022982"/>
    </source>
</evidence>
<evidence type="ECO:0000256" key="9">
    <source>
        <dbReference type="ARBA" id="ARBA00022989"/>
    </source>
</evidence>
<dbReference type="InterPro" id="IPR036400">
    <property type="entry name" value="Cyt_B5-like_heme/steroid_sf"/>
</dbReference>
<comment type="subcellular location">
    <subcellularLocation>
        <location evidence="1">Membrane</location>
    </subcellularLocation>
    <subcellularLocation>
        <location evidence="2">Secreted</location>
    </subcellularLocation>
</comment>
<evidence type="ECO:0000259" key="19">
    <source>
        <dbReference type="PROSITE" id="PS50836"/>
    </source>
</evidence>
<evidence type="ECO:0000256" key="5">
    <source>
        <dbReference type="ARBA" id="ARBA00022617"/>
    </source>
</evidence>
<dbReference type="PROSITE" id="PS50255">
    <property type="entry name" value="CYTOCHROME_B5_2"/>
    <property type="match status" value="1"/>
</dbReference>
<dbReference type="SUPFAM" id="SSF52343">
    <property type="entry name" value="Ferredoxin reductase-like, C-terminal NADP-linked domain"/>
    <property type="match status" value="1"/>
</dbReference>
<feature type="chain" id="PRO_5021289882" description="Cytochrome b5 heme-binding domain-containing protein" evidence="17">
    <location>
        <begin position="21"/>
        <end position="1526"/>
    </location>
</feature>
<feature type="domain" description="DOMON" evidence="19">
    <location>
        <begin position="589"/>
        <end position="707"/>
    </location>
</feature>
<accession>A0A507EAG4</accession>
<keyword evidence="7 14" id="KW-0479">Metal-binding</keyword>
<dbReference type="PRINTS" id="PR00457">
    <property type="entry name" value="ANPEROXIDASE"/>
</dbReference>
<evidence type="ECO:0000256" key="10">
    <source>
        <dbReference type="ARBA" id="ARBA00023002"/>
    </source>
</evidence>
<feature type="transmembrane region" description="Helical" evidence="16">
    <location>
        <begin position="751"/>
        <end position="771"/>
    </location>
</feature>
<evidence type="ECO:0000256" key="11">
    <source>
        <dbReference type="ARBA" id="ARBA00023004"/>
    </source>
</evidence>
<dbReference type="Pfam" id="PF00175">
    <property type="entry name" value="NAD_binding_1"/>
    <property type="match status" value="1"/>
</dbReference>
<dbReference type="GO" id="GO:0004601">
    <property type="term" value="F:peroxidase activity"/>
    <property type="evidence" value="ECO:0007669"/>
    <property type="project" value="InterPro"/>
</dbReference>
<feature type="transmembrane region" description="Helical" evidence="16">
    <location>
        <begin position="846"/>
        <end position="864"/>
    </location>
</feature>
<keyword evidence="11 14" id="KW-0408">Iron</keyword>
<feature type="domain" description="Cytochrome b5 heme-binding" evidence="18">
    <location>
        <begin position="942"/>
        <end position="1020"/>
    </location>
</feature>
<keyword evidence="8" id="KW-0249">Electron transport</keyword>
<dbReference type="InterPro" id="IPR001433">
    <property type="entry name" value="OxRdtase_FAD/NAD-bd"/>
</dbReference>
<dbReference type="PROSITE" id="PS00191">
    <property type="entry name" value="CYTOCHROME_B5_1"/>
    <property type="match status" value="1"/>
</dbReference>
<feature type="signal peptide" evidence="17">
    <location>
        <begin position="1"/>
        <end position="20"/>
    </location>
</feature>
<protein>
    <recommendedName>
        <fullName evidence="22">Cytochrome b5 heme-binding domain-containing protein</fullName>
    </recommendedName>
</protein>
<evidence type="ECO:0000256" key="15">
    <source>
        <dbReference type="SAM" id="MobiDB-lite"/>
    </source>
</evidence>
<keyword evidence="10" id="KW-0560">Oxidoreductase</keyword>
<dbReference type="Pfam" id="PF00173">
    <property type="entry name" value="Cyt-b5"/>
    <property type="match status" value="1"/>
</dbReference>
<gene>
    <name evidence="20" type="ORF">PhCBS80983_g01645</name>
</gene>
<organism evidence="20 21">
    <name type="scientific">Powellomyces hirtus</name>
    <dbReference type="NCBI Taxonomy" id="109895"/>
    <lineage>
        <taxon>Eukaryota</taxon>
        <taxon>Fungi</taxon>
        <taxon>Fungi incertae sedis</taxon>
        <taxon>Chytridiomycota</taxon>
        <taxon>Chytridiomycota incertae sedis</taxon>
        <taxon>Chytridiomycetes</taxon>
        <taxon>Spizellomycetales</taxon>
        <taxon>Powellomycetaceae</taxon>
        <taxon>Powellomyces</taxon>
    </lineage>
</organism>
<evidence type="ECO:0000313" key="21">
    <source>
        <dbReference type="Proteomes" id="UP000318582"/>
    </source>
</evidence>
<keyword evidence="6 16" id="KW-0812">Transmembrane</keyword>
<dbReference type="CDD" id="cd09631">
    <property type="entry name" value="DOMON_DOH"/>
    <property type="match status" value="1"/>
</dbReference>
<dbReference type="EMBL" id="QEAQ01000013">
    <property type="protein sequence ID" value="TPX60731.1"/>
    <property type="molecule type" value="Genomic_DNA"/>
</dbReference>
<dbReference type="InterPro" id="IPR001199">
    <property type="entry name" value="Cyt_B5-like_heme/steroid-bd"/>
</dbReference>
<dbReference type="SUPFAM" id="SSF48113">
    <property type="entry name" value="Heme-dependent peroxidases"/>
    <property type="match status" value="1"/>
</dbReference>
<dbReference type="Gene3D" id="1.20.120.1770">
    <property type="match status" value="1"/>
</dbReference>
<dbReference type="InterPro" id="IPR008333">
    <property type="entry name" value="Cbr1-like_FAD-bd_dom"/>
</dbReference>
<dbReference type="Proteomes" id="UP000318582">
    <property type="component" value="Unassembled WGS sequence"/>
</dbReference>
<dbReference type="Gene3D" id="2.40.30.10">
    <property type="entry name" value="Translation factors"/>
    <property type="match status" value="1"/>
</dbReference>
<dbReference type="InterPro" id="IPR045266">
    <property type="entry name" value="DOH_DOMON"/>
</dbReference>
<keyword evidence="17" id="KW-0732">Signal</keyword>
<name>A0A507EAG4_9FUNG</name>
<feature type="binding site" description="axial binding residue" evidence="14">
    <location>
        <position position="345"/>
    </location>
    <ligand>
        <name>heme b</name>
        <dbReference type="ChEBI" id="CHEBI:60344"/>
    </ligand>
    <ligandPart>
        <name>Fe</name>
        <dbReference type="ChEBI" id="CHEBI:18248"/>
    </ligandPart>
</feature>
<evidence type="ECO:0000256" key="14">
    <source>
        <dbReference type="PIRSR" id="PIRSR619791-2"/>
    </source>
</evidence>
<dbReference type="GO" id="GO:0016020">
    <property type="term" value="C:membrane"/>
    <property type="evidence" value="ECO:0007669"/>
    <property type="project" value="UniProtKB-SubCell"/>
</dbReference>
<evidence type="ECO:0000259" key="18">
    <source>
        <dbReference type="PROSITE" id="PS50255"/>
    </source>
</evidence>
<sequence>MYWSLAITLSVVLLASGGRAGCPFDNGAAQFPGSQYPWQYGTLDATHPSTHNLHKRHHEKIQSLDGSGNNMAHSELNERRYLRQHPTNYASPSDTVPGVFDRPNARNISNSVFSFNPYIYTDALTSDFLPLWGLFMHSDMTCPPRNETEPFHISVPQGDTAFDPHSSGTQRIRLSRGAYVGITTDPRTGRLDREYLNDCTSFMDASGLYGYNQTGVYDPRTYENGLLRSVQHPVLGEAPPVKDGFFQWPSISLNLSPHMTVPYILLLRDHNRRARLIRDEHPDWNDEQIFQRARRQVIALIQRITMHYYYSMRLGKAPPPYTRYNSSVSTAIDLAFSNVALRYGHTALNSMIWRMDAKGHPSTKGHLILEESFLANNVALILEDGIEDIIRGFASQPEQATDGHYVPVVRNKIPLALPLEHFDLLAITIQRGRDLGLADYNTMREAYGLTRITRWEDVVPEDEKQVLRALKKIYPDVNNVDPYPGSVVEKHLDGSTLGPLSTAIIHEQLIRMRDGDRFWYENEGVLTPEELADVKVHGNWGNLVMLNTNITVFPENPFAVAVPDYTLGTELTTKGTATAAGEASVTIPGILKLSWEIAGSNINFVVESNNDGWFGFGFGKDMLPADIYLFRHNTPTGEWIVQDSYSKDLAVPQPDTNYGGTNDIKSFLSITSKTYLHSFKFSRALNTGDPHDVAITNMDMPMIFATGAGVEPGYHGALNRAHASVNFHTGTATVADGAARGLFNLNVFHGVTMYVGFGFVYPVGIYIARYWKDSGSWVSYHQMLMGAVTTEIVFSALLGVIGEFGPIHRRHSILGLFLTGLIIIVTWLGRFSGYWDTEFSVKYNKYIRLAHWTLGYSAYFTGLFQGYMGVVDITEGGKVDWLKWFYIPSVLATPLTLIMVAWWHNFSARKTGGKSTCKQSDNLPKFDWHDVHERVETGAKLLVIKGIVYDAAPFMLKHPGGAKILGSVVGMDATNAFYGIRTRKSKTKPVAQNQAAVPTWHPHSRLAESLLSKLAVGGLADDDDNDGDNQGHYGVVKSASMVTDGDLESTTDAPTRKAQRLAQLRAISRDHLENKTFKPESLTTQLSELSYQNVELHTRTLASSTESKRPTYRISFKLNSATPEDKKKKEAEQDKADAATVPEVFVSPGQCVILQFITDQGEVVTRQYTPYKSRNVGTIDLYVKMANGLMTRHLKECQSIRIRGPFSHAPEAVNTERKNGCWDAIGMICGGSGLTPMLLTIDYHLRFAAQGPLNGRPALQMSLLNINHSDVDMFAQQDLEAAEQRSHGTLSVLNLCHEVKYPAKFKGQQGRVTAELLKKVLPPPSIAPNAGIAGGAPTPAMNASMPGYNRIQSLQMAAGSEGLKGMNRKRALSPGSATAGDGGFAGPKTSSAMQLKQTPSQQQAGGKRSSAPYAELNQSVSQLFVEVPTTTPRTTTAVERRTSFTGRYNPLPPSDSDESAEDPERQKAMSIFVCGYEHDNIVSFYLLSPSDLLPMLLNPNSPPPMQAAVLELLLALGYNPDSIVIL</sequence>
<keyword evidence="5 14" id="KW-0349">Heme</keyword>
<keyword evidence="13" id="KW-0325">Glycoprotein</keyword>
<evidence type="ECO:0000256" key="7">
    <source>
        <dbReference type="ARBA" id="ARBA00022723"/>
    </source>
</evidence>
<evidence type="ECO:0000256" key="6">
    <source>
        <dbReference type="ARBA" id="ARBA00022692"/>
    </source>
</evidence>
<dbReference type="Gene3D" id="3.40.50.80">
    <property type="entry name" value="Nucleotide-binding domain of ferredoxin-NADP reductase (FNR) module"/>
    <property type="match status" value="1"/>
</dbReference>
<dbReference type="Pfam" id="PF03351">
    <property type="entry name" value="DOMON"/>
    <property type="match status" value="1"/>
</dbReference>
<dbReference type="SMART" id="SM00664">
    <property type="entry name" value="DoH"/>
    <property type="match status" value="1"/>
</dbReference>
<dbReference type="InterPro" id="IPR018506">
    <property type="entry name" value="Cyt_B5_heme-BS"/>
</dbReference>
<dbReference type="GO" id="GO:0020037">
    <property type="term" value="F:heme binding"/>
    <property type="evidence" value="ECO:0007669"/>
    <property type="project" value="InterPro"/>
</dbReference>
<dbReference type="Gene3D" id="3.10.120.10">
    <property type="entry name" value="Cytochrome b5-like heme/steroid binding domain"/>
    <property type="match status" value="1"/>
</dbReference>
<dbReference type="PANTHER" id="PTHR11475">
    <property type="entry name" value="OXIDASE/PEROXIDASE"/>
    <property type="match status" value="1"/>
</dbReference>
<dbReference type="InterPro" id="IPR037120">
    <property type="entry name" value="Haem_peroxidase_sf_animal"/>
</dbReference>
<dbReference type="GO" id="GO:0005576">
    <property type="term" value="C:extracellular region"/>
    <property type="evidence" value="ECO:0007669"/>
    <property type="project" value="UniProtKB-SubCell"/>
</dbReference>
<dbReference type="GO" id="GO:0006979">
    <property type="term" value="P:response to oxidative stress"/>
    <property type="evidence" value="ECO:0007669"/>
    <property type="project" value="InterPro"/>
</dbReference>
<dbReference type="InterPro" id="IPR019791">
    <property type="entry name" value="Haem_peroxidase_animal"/>
</dbReference>
<dbReference type="InterPro" id="IPR017938">
    <property type="entry name" value="Riboflavin_synthase-like_b-brl"/>
</dbReference>
<dbReference type="CDD" id="cd08760">
    <property type="entry name" value="Cyt_b561_FRRS1_like"/>
    <property type="match status" value="1"/>
</dbReference>
<evidence type="ECO:0000313" key="20">
    <source>
        <dbReference type="EMBL" id="TPX60731.1"/>
    </source>
</evidence>
<dbReference type="InterPro" id="IPR010255">
    <property type="entry name" value="Haem_peroxidase_sf"/>
</dbReference>
<dbReference type="InterPro" id="IPR006593">
    <property type="entry name" value="Cyt_b561/ferric_Rdtase_TM"/>
</dbReference>
<feature type="region of interest" description="Disordered" evidence="15">
    <location>
        <begin position="1366"/>
        <end position="1412"/>
    </location>
</feature>
<keyword evidence="3" id="KW-0813">Transport</keyword>
<feature type="transmembrane region" description="Helical" evidence="16">
    <location>
        <begin position="813"/>
        <end position="834"/>
    </location>
</feature>
<dbReference type="Gene3D" id="1.10.640.10">
    <property type="entry name" value="Haem peroxidase domain superfamily, animal type"/>
    <property type="match status" value="1"/>
</dbReference>
<feature type="region of interest" description="Disordered" evidence="15">
    <location>
        <begin position="1431"/>
        <end position="1464"/>
    </location>
</feature>
<evidence type="ECO:0000256" key="2">
    <source>
        <dbReference type="ARBA" id="ARBA00004613"/>
    </source>
</evidence>
<dbReference type="STRING" id="109895.A0A507EAG4"/>
<dbReference type="PROSITE" id="PS50292">
    <property type="entry name" value="PEROXIDASE_3"/>
    <property type="match status" value="1"/>
</dbReference>
<dbReference type="Pfam" id="PF00970">
    <property type="entry name" value="FAD_binding_6"/>
    <property type="match status" value="1"/>
</dbReference>
<dbReference type="SUPFAM" id="SSF63380">
    <property type="entry name" value="Riboflavin synthase domain-like"/>
    <property type="match status" value="1"/>
</dbReference>
<comment type="caution">
    <text evidence="20">The sequence shown here is derived from an EMBL/GenBank/DDBJ whole genome shotgun (WGS) entry which is preliminary data.</text>
</comment>
<evidence type="ECO:0000256" key="4">
    <source>
        <dbReference type="ARBA" id="ARBA00022525"/>
    </source>
</evidence>
<evidence type="ECO:0000256" key="17">
    <source>
        <dbReference type="SAM" id="SignalP"/>
    </source>
</evidence>
<keyword evidence="21" id="KW-1185">Reference proteome</keyword>
<dbReference type="GO" id="GO:0046872">
    <property type="term" value="F:metal ion binding"/>
    <property type="evidence" value="ECO:0007669"/>
    <property type="project" value="UniProtKB-KW"/>
</dbReference>
<dbReference type="InterPro" id="IPR039261">
    <property type="entry name" value="FNR_nucleotide-bd"/>
</dbReference>
<evidence type="ECO:0000256" key="16">
    <source>
        <dbReference type="SAM" id="Phobius"/>
    </source>
</evidence>
<proteinExistence type="predicted"/>
<reference evidence="20 21" key="1">
    <citation type="journal article" date="2019" name="Sci. Rep.">
        <title>Comparative genomics of chytrid fungi reveal insights into the obligate biotrophic and pathogenic lifestyle of Synchytrium endobioticum.</title>
        <authorList>
            <person name="van de Vossenberg B.T.L.H."/>
            <person name="Warris S."/>
            <person name="Nguyen H.D.T."/>
            <person name="van Gent-Pelzer M.P.E."/>
            <person name="Joly D.L."/>
            <person name="van de Geest H.C."/>
            <person name="Bonants P.J.M."/>
            <person name="Smith D.S."/>
            <person name="Levesque C.A."/>
            <person name="van der Lee T.A.J."/>
        </authorList>
    </citation>
    <scope>NUCLEOTIDE SEQUENCE [LARGE SCALE GENOMIC DNA]</scope>
    <source>
        <strain evidence="20 21">CBS 809.83</strain>
    </source>
</reference>
<evidence type="ECO:0008006" key="22">
    <source>
        <dbReference type="Google" id="ProtNLM"/>
    </source>
</evidence>
<feature type="compositionally biased region" description="Polar residues" evidence="15">
    <location>
        <begin position="1388"/>
        <end position="1404"/>
    </location>
</feature>